<organism evidence="7 8">
    <name type="scientific">Pelobates cultripes</name>
    <name type="common">Western spadefoot toad</name>
    <dbReference type="NCBI Taxonomy" id="61616"/>
    <lineage>
        <taxon>Eukaryota</taxon>
        <taxon>Metazoa</taxon>
        <taxon>Chordata</taxon>
        <taxon>Craniata</taxon>
        <taxon>Vertebrata</taxon>
        <taxon>Euteleostomi</taxon>
        <taxon>Amphibia</taxon>
        <taxon>Batrachia</taxon>
        <taxon>Anura</taxon>
        <taxon>Pelobatoidea</taxon>
        <taxon>Pelobatidae</taxon>
        <taxon>Pelobates</taxon>
    </lineage>
</organism>
<dbReference type="Proteomes" id="UP001295444">
    <property type="component" value="Chromosome 04"/>
</dbReference>
<dbReference type="PANTHER" id="PTHR10256">
    <property type="entry name" value="SELENIDE, WATER DIKINASE"/>
    <property type="match status" value="1"/>
</dbReference>
<dbReference type="GO" id="GO:0005524">
    <property type="term" value="F:ATP binding"/>
    <property type="evidence" value="ECO:0007669"/>
    <property type="project" value="UniProtKB-KW"/>
</dbReference>
<dbReference type="EMBL" id="OW240915">
    <property type="protein sequence ID" value="CAH2282661.1"/>
    <property type="molecule type" value="Genomic_DNA"/>
</dbReference>
<keyword evidence="4" id="KW-0067">ATP-binding</keyword>
<dbReference type="Gene3D" id="3.90.650.10">
    <property type="entry name" value="PurM-like C-terminal domain"/>
    <property type="match status" value="1"/>
</dbReference>
<dbReference type="InterPro" id="IPR004536">
    <property type="entry name" value="SPS/SelD"/>
</dbReference>
<keyword evidence="8" id="KW-1185">Reference proteome</keyword>
<evidence type="ECO:0000256" key="3">
    <source>
        <dbReference type="ARBA" id="ARBA00022741"/>
    </source>
</evidence>
<dbReference type="GO" id="GO:0005737">
    <property type="term" value="C:cytoplasm"/>
    <property type="evidence" value="ECO:0007669"/>
    <property type="project" value="TreeGrafter"/>
</dbReference>
<reference evidence="7" key="1">
    <citation type="submission" date="2022-03" db="EMBL/GenBank/DDBJ databases">
        <authorList>
            <person name="Alioto T."/>
            <person name="Alioto T."/>
            <person name="Gomez Garrido J."/>
        </authorList>
    </citation>
    <scope>NUCLEOTIDE SEQUENCE</scope>
</reference>
<dbReference type="GO" id="GO:0016260">
    <property type="term" value="P:selenocysteine biosynthetic process"/>
    <property type="evidence" value="ECO:0007669"/>
    <property type="project" value="TreeGrafter"/>
</dbReference>
<dbReference type="InterPro" id="IPR010918">
    <property type="entry name" value="PurM-like_C_dom"/>
</dbReference>
<evidence type="ECO:0000256" key="5">
    <source>
        <dbReference type="ARBA" id="ARBA00049005"/>
    </source>
</evidence>
<dbReference type="EC" id="2.7.9.3" evidence="2"/>
<comment type="function">
    <text evidence="1">Synthesizes selenophosphate from selenide and ATP.</text>
</comment>
<evidence type="ECO:0000313" key="7">
    <source>
        <dbReference type="EMBL" id="CAH2282661.1"/>
    </source>
</evidence>
<gene>
    <name evidence="7" type="ORF">PECUL_23A051875</name>
</gene>
<evidence type="ECO:0000256" key="4">
    <source>
        <dbReference type="ARBA" id="ARBA00022840"/>
    </source>
</evidence>
<sequence length="120" mass="13227">MVVSREDVELGYQEAMFNMATLYRIAAALMHMLNAHAATDITVFLILGHAQNLAQEQHREVSFVIPNLPTIAKMKAITKTCGNRYGLLQGTTAETSGGLLICLPRKQAARFCVDIKSPKH</sequence>
<dbReference type="AlphaFoldDB" id="A0AAD1VZQ8"/>
<evidence type="ECO:0000259" key="6">
    <source>
        <dbReference type="Pfam" id="PF02769"/>
    </source>
</evidence>
<accession>A0AAD1VZQ8</accession>
<protein>
    <recommendedName>
        <fullName evidence="2">selenide, water dikinase</fullName>
        <ecNumber evidence="2">2.7.9.3</ecNumber>
    </recommendedName>
</protein>
<dbReference type="Pfam" id="PF02769">
    <property type="entry name" value="AIRS_C"/>
    <property type="match status" value="1"/>
</dbReference>
<name>A0AAD1VZQ8_PELCU</name>
<evidence type="ECO:0000256" key="2">
    <source>
        <dbReference type="ARBA" id="ARBA00011997"/>
    </source>
</evidence>
<dbReference type="SUPFAM" id="SSF56042">
    <property type="entry name" value="PurM C-terminal domain-like"/>
    <property type="match status" value="1"/>
</dbReference>
<dbReference type="InterPro" id="IPR036676">
    <property type="entry name" value="PurM-like_C_sf"/>
</dbReference>
<feature type="domain" description="PurM-like C-terminal" evidence="6">
    <location>
        <begin position="20"/>
        <end position="112"/>
    </location>
</feature>
<proteinExistence type="predicted"/>
<dbReference type="PANTHER" id="PTHR10256:SF1">
    <property type="entry name" value="SELENIDE, WATER DIKINASE 2"/>
    <property type="match status" value="1"/>
</dbReference>
<evidence type="ECO:0000313" key="8">
    <source>
        <dbReference type="Proteomes" id="UP001295444"/>
    </source>
</evidence>
<evidence type="ECO:0000256" key="1">
    <source>
        <dbReference type="ARBA" id="ARBA00003786"/>
    </source>
</evidence>
<comment type="catalytic activity">
    <reaction evidence="5">
        <text>hydrogenselenide + ATP + H2O = selenophosphate + AMP + phosphate + 2 H(+)</text>
        <dbReference type="Rhea" id="RHEA:18737"/>
        <dbReference type="ChEBI" id="CHEBI:15377"/>
        <dbReference type="ChEBI" id="CHEBI:15378"/>
        <dbReference type="ChEBI" id="CHEBI:16144"/>
        <dbReference type="ChEBI" id="CHEBI:29317"/>
        <dbReference type="ChEBI" id="CHEBI:30616"/>
        <dbReference type="ChEBI" id="CHEBI:43474"/>
        <dbReference type="ChEBI" id="CHEBI:456215"/>
        <dbReference type="EC" id="2.7.9.3"/>
    </reaction>
</comment>
<dbReference type="GO" id="GO:0004756">
    <property type="term" value="F:selenide, water dikinase activity"/>
    <property type="evidence" value="ECO:0007669"/>
    <property type="project" value="UniProtKB-EC"/>
</dbReference>
<keyword evidence="3" id="KW-0547">Nucleotide-binding</keyword>